<dbReference type="RefSeq" id="XP_001228908.1">
    <property type="nucleotide sequence ID" value="XM_001228907.1"/>
</dbReference>
<proteinExistence type="predicted"/>
<feature type="region of interest" description="Disordered" evidence="1">
    <location>
        <begin position="1"/>
        <end position="58"/>
    </location>
</feature>
<sequence length="490" mass="54574">MSSRTTATGGTSSSNRRAPPTTTPANVASGRATPATQPTRRPRSSSNAAASSSSVAVNGPKPLFGVEIEIFVKLRPELERAIYTRRQRGEQLDEEYWRNWNFALSNEKGNQPLKDKQRECVGQAIEALIEGALGPNHHWKCEPDASLKEWALTEPPEPRKWWGIEIISPPMSAARQWRQEIHEVFAAVAEEFELWTSTFCACHVHVSPGPLKSSKYNFDQLVQIACASHFWEEALKTILPEERKINRYAQPNATVFANAEYNTVSRYTWAPVFQAVKSAAGTAQKFAARYPSEDRTKYAYAMFACLMAGAKVTDPDPSDTAERYLSSNFLPLPELGTVELRRQAGVASAHSTIQRALLALTLHVSALQYDFVAAASRRDHPTQAELKTELSLAIKRLPASCRGDRFLKCAATPTCPPPPAGGTSNPYEIWHPDPSNERPVIPTRYPAPSYPVVVREVVEVLMREGKQLVLRWVTVGRTRVRRVCRQLGIK</sequence>
<dbReference type="InParanoid" id="Q2HBL2"/>
<dbReference type="Proteomes" id="UP000001056">
    <property type="component" value="Unassembled WGS sequence"/>
</dbReference>
<accession>Q2HBL2</accession>
<dbReference type="VEuPathDB" id="FungiDB:CHGG_02392"/>
<dbReference type="HOGENOM" id="CLU_556667_0_0_1"/>
<dbReference type="GeneID" id="4389280"/>
<protein>
    <recommendedName>
        <fullName evidence="4">Amidoligase enzyme</fullName>
    </recommendedName>
</protein>
<evidence type="ECO:0000313" key="3">
    <source>
        <dbReference type="Proteomes" id="UP000001056"/>
    </source>
</evidence>
<feature type="compositionally biased region" description="Low complexity" evidence="1">
    <location>
        <begin position="44"/>
        <end position="58"/>
    </location>
</feature>
<name>Q2HBL2_CHAGB</name>
<dbReference type="PANTHER" id="PTHR36847">
    <property type="entry name" value="AMIDOLIGASE ENZYME"/>
    <property type="match status" value="1"/>
</dbReference>
<keyword evidence="3" id="KW-1185">Reference proteome</keyword>
<organism evidence="2 3">
    <name type="scientific">Chaetomium globosum (strain ATCC 6205 / CBS 148.51 / DSM 1962 / NBRC 6347 / NRRL 1970)</name>
    <name type="common">Soil fungus</name>
    <dbReference type="NCBI Taxonomy" id="306901"/>
    <lineage>
        <taxon>Eukaryota</taxon>
        <taxon>Fungi</taxon>
        <taxon>Dikarya</taxon>
        <taxon>Ascomycota</taxon>
        <taxon>Pezizomycotina</taxon>
        <taxon>Sordariomycetes</taxon>
        <taxon>Sordariomycetidae</taxon>
        <taxon>Sordariales</taxon>
        <taxon>Chaetomiaceae</taxon>
        <taxon>Chaetomium</taxon>
    </lineage>
</organism>
<dbReference type="OrthoDB" id="5291055at2759"/>
<dbReference type="EMBL" id="CH408030">
    <property type="protein sequence ID" value="EAQ90457.1"/>
    <property type="molecule type" value="Genomic_DNA"/>
</dbReference>
<dbReference type="InterPro" id="IPR022025">
    <property type="entry name" value="Amidoligase_2"/>
</dbReference>
<dbReference type="AlphaFoldDB" id="Q2HBL2"/>
<evidence type="ECO:0000313" key="2">
    <source>
        <dbReference type="EMBL" id="EAQ90457.1"/>
    </source>
</evidence>
<evidence type="ECO:0008006" key="4">
    <source>
        <dbReference type="Google" id="ProtNLM"/>
    </source>
</evidence>
<dbReference type="PANTHER" id="PTHR36847:SF1">
    <property type="entry name" value="AMIDOLIGASE ENZYME"/>
    <property type="match status" value="1"/>
</dbReference>
<evidence type="ECO:0000256" key="1">
    <source>
        <dbReference type="SAM" id="MobiDB-lite"/>
    </source>
</evidence>
<gene>
    <name evidence="2" type="ORF">CHGG_02392</name>
</gene>
<dbReference type="Pfam" id="PF12224">
    <property type="entry name" value="Amidoligase_2"/>
    <property type="match status" value="1"/>
</dbReference>
<reference evidence="3" key="1">
    <citation type="journal article" date="2015" name="Genome Announc.">
        <title>Draft genome sequence of the cellulolytic fungus Chaetomium globosum.</title>
        <authorList>
            <person name="Cuomo C.A."/>
            <person name="Untereiner W.A."/>
            <person name="Ma L.-J."/>
            <person name="Grabherr M."/>
            <person name="Birren B.W."/>
        </authorList>
    </citation>
    <scope>NUCLEOTIDE SEQUENCE [LARGE SCALE GENOMIC DNA]</scope>
    <source>
        <strain evidence="3">ATCC 6205 / CBS 148.51 / DSM 1962 / NBRC 6347 / NRRL 1970</strain>
    </source>
</reference>
<feature type="compositionally biased region" description="Low complexity" evidence="1">
    <location>
        <begin position="1"/>
        <end position="14"/>
    </location>
</feature>